<dbReference type="Pfam" id="PF00078">
    <property type="entry name" value="RVT_1"/>
    <property type="match status" value="1"/>
</dbReference>
<feature type="non-terminal residue" evidence="2">
    <location>
        <position position="1"/>
    </location>
</feature>
<feature type="domain" description="Reverse transcriptase" evidence="1">
    <location>
        <begin position="1"/>
        <end position="279"/>
    </location>
</feature>
<dbReference type="AlphaFoldDB" id="A0A699ICP9"/>
<dbReference type="GO" id="GO:0003964">
    <property type="term" value="F:RNA-directed DNA polymerase activity"/>
    <property type="evidence" value="ECO:0007669"/>
    <property type="project" value="UniProtKB-KW"/>
</dbReference>
<dbReference type="Pfam" id="PF13966">
    <property type="entry name" value="zf-RVT"/>
    <property type="match status" value="1"/>
</dbReference>
<dbReference type="InterPro" id="IPR043502">
    <property type="entry name" value="DNA/RNA_pol_sf"/>
</dbReference>
<accession>A0A699ICP9</accession>
<dbReference type="SUPFAM" id="SSF56672">
    <property type="entry name" value="DNA/RNA polymerases"/>
    <property type="match status" value="1"/>
</dbReference>
<dbReference type="InterPro" id="IPR000477">
    <property type="entry name" value="RT_dom"/>
</dbReference>
<evidence type="ECO:0000313" key="2">
    <source>
        <dbReference type="EMBL" id="GEZ46070.1"/>
    </source>
</evidence>
<dbReference type="CDD" id="cd01650">
    <property type="entry name" value="RT_nLTR_like"/>
    <property type="match status" value="1"/>
</dbReference>
<protein>
    <submittedName>
        <fullName evidence="2">RNA-directed DNA polymerase, eukaryota</fullName>
    </submittedName>
</protein>
<comment type="caution">
    <text evidence="2">The sequence shown here is derived from an EMBL/GenBank/DDBJ whole genome shotgun (WGS) entry which is preliminary data.</text>
</comment>
<gene>
    <name evidence="2" type="ORF">Tci_518043</name>
</gene>
<dbReference type="EMBL" id="BKCJ010281616">
    <property type="protein sequence ID" value="GEZ46070.1"/>
    <property type="molecule type" value="Genomic_DNA"/>
</dbReference>
<organism evidence="2">
    <name type="scientific">Tanacetum cinerariifolium</name>
    <name type="common">Dalmatian daisy</name>
    <name type="synonym">Chrysanthemum cinerariifolium</name>
    <dbReference type="NCBI Taxonomy" id="118510"/>
    <lineage>
        <taxon>Eukaryota</taxon>
        <taxon>Viridiplantae</taxon>
        <taxon>Streptophyta</taxon>
        <taxon>Embryophyta</taxon>
        <taxon>Tracheophyta</taxon>
        <taxon>Spermatophyta</taxon>
        <taxon>Magnoliopsida</taxon>
        <taxon>eudicotyledons</taxon>
        <taxon>Gunneridae</taxon>
        <taxon>Pentapetalae</taxon>
        <taxon>asterids</taxon>
        <taxon>campanulids</taxon>
        <taxon>Asterales</taxon>
        <taxon>Asteraceae</taxon>
        <taxon>Asteroideae</taxon>
        <taxon>Anthemideae</taxon>
        <taxon>Anthemidinae</taxon>
        <taxon>Tanacetum</taxon>
    </lineage>
</organism>
<evidence type="ECO:0000259" key="1">
    <source>
        <dbReference type="PROSITE" id="PS50878"/>
    </source>
</evidence>
<reference evidence="2" key="1">
    <citation type="journal article" date="2019" name="Sci. Rep.">
        <title>Draft genome of Tanacetum cinerariifolium, the natural source of mosquito coil.</title>
        <authorList>
            <person name="Yamashiro T."/>
            <person name="Shiraishi A."/>
            <person name="Satake H."/>
            <person name="Nakayama K."/>
        </authorList>
    </citation>
    <scope>NUCLEOTIDE SEQUENCE</scope>
</reference>
<proteinExistence type="predicted"/>
<keyword evidence="2" id="KW-0808">Transferase</keyword>
<name>A0A699ICP9_TANCI</name>
<dbReference type="PANTHER" id="PTHR33116:SF79">
    <property type="entry name" value="REVERSE TRANSCRIPTASE DOMAIN, ZINC FINGER, CCHC-TYPE-RELATED"/>
    <property type="match status" value="1"/>
</dbReference>
<keyword evidence="2" id="KW-0548">Nucleotidyltransferase</keyword>
<dbReference type="PANTHER" id="PTHR33116">
    <property type="entry name" value="REVERSE TRANSCRIPTASE ZINC-BINDING DOMAIN-CONTAINING PROTEIN-RELATED-RELATED"/>
    <property type="match status" value="1"/>
</dbReference>
<sequence>GVLVNGDWTVIPNDVKNEFLNHFSSQFDRHISHRICLADVFNNQLLLEQQGDLERTVLSKKSKERCGIVAQINPLVPMVSHSNSFEDIGISLRTIFQLLSWISSLQILANRLSSVIPDLISDVKSAFISNRQILDGPFILNELLSWCKHKKLKAMVSKVDFEKAFDSIRGIKQGDPLSPLLFILIMKSLHLSFKKVMNAGLFTGIPLDNSLTISHLFYADDAIFIEKWDSSNLKIILKVLRCFHMASGLKININKSKLIGYGVHSNEVETAARYIGCVTFVAPFSHLGVRVGGRMERINSWNDVVSKVTSRLSKWKIKTLSIGGNERNLALISWDTVLASKKCGGLGVSSFFSMNRGLLSKWVWPFFLSQTSSLWTRTIKAIHGEKGNLGSHGNITRRSPWLDIVREINVLRSKGGIEEERQNMLFSRISGVILSNMRYRWIWFFEASRDFSVTSAHRIINDYLLPKADVQTRWVKFVPIKINVFAWRVRLDKLSNRLNLSLRGVEISSIMCLLCNSSVESA</sequence>
<dbReference type="PROSITE" id="PS50878">
    <property type="entry name" value="RT_POL"/>
    <property type="match status" value="1"/>
</dbReference>
<dbReference type="InterPro" id="IPR026960">
    <property type="entry name" value="RVT-Znf"/>
</dbReference>
<keyword evidence="2" id="KW-0695">RNA-directed DNA polymerase</keyword>